<dbReference type="EMBL" id="JARYMX010000004">
    <property type="protein sequence ID" value="KAJ9551974.1"/>
    <property type="molecule type" value="Genomic_DNA"/>
</dbReference>
<keyword evidence="4" id="KW-1185">Reference proteome</keyword>
<dbReference type="GO" id="GO:0042254">
    <property type="term" value="P:ribosome biogenesis"/>
    <property type="evidence" value="ECO:0007669"/>
    <property type="project" value="InterPro"/>
</dbReference>
<name>A0AA38WJA9_9ASTR</name>
<reference evidence="3" key="1">
    <citation type="submission" date="2023-03" db="EMBL/GenBank/DDBJ databases">
        <title>Chromosome-scale reference genome and RAD-based genetic map of yellow starthistle (Centaurea solstitialis) reveal putative structural variation and QTLs associated with invader traits.</title>
        <authorList>
            <person name="Reatini B."/>
            <person name="Cang F.A."/>
            <person name="Jiang Q."/>
            <person name="Mckibben M.T.W."/>
            <person name="Barker M.S."/>
            <person name="Rieseberg L.H."/>
            <person name="Dlugosch K.M."/>
        </authorList>
    </citation>
    <scope>NUCLEOTIDE SEQUENCE</scope>
    <source>
        <strain evidence="3">CAN-66</strain>
        <tissue evidence="3">Leaf</tissue>
    </source>
</reference>
<gene>
    <name evidence="3" type="ORF">OSB04_016019</name>
</gene>
<evidence type="ECO:0000313" key="4">
    <source>
        <dbReference type="Proteomes" id="UP001172457"/>
    </source>
</evidence>
<dbReference type="PANTHER" id="PTHR12455:SF0">
    <property type="entry name" value="NUCLEOLAR COMPLEX PROTEIN 4 HOMOLOG"/>
    <property type="match status" value="1"/>
</dbReference>
<dbReference type="InterPro" id="IPR027193">
    <property type="entry name" value="Noc4"/>
</dbReference>
<sequence length="350" mass="40180">MLEDPESIYWTWVRSKFDEFIQCLIQLSVSSTSSEEALREVVVDTLMEFVKVYSVEEADILLNVLILKYFKYFTYTSLEKLIRTLDVKESSDAKPKTEDTENESSARASGKLLIRNIHHVISKIPPLEQLDEKSEHEVWNESGENSCFTYKRYLMASFVFHQRERNRVQENQEKRRKRWQSQVKQGVTSAVDNISKKMKLKFSKAWMAFLGLPLPVDVYKEVLVTLHQARSYDIGGVISVMALSSLFILMTEHGLEYPNLYGKLYALLEPSIFIAKLRAKFLRLLDSCLKSPLLPAYLAAAFAKKLSRLALTVPPSGSLVIIALIHNLLRRHPSINCLVHQRCDGSSEEI</sequence>
<dbReference type="InterPro" id="IPR005612">
    <property type="entry name" value="CCAAT-binding_factor"/>
</dbReference>
<evidence type="ECO:0000313" key="3">
    <source>
        <dbReference type="EMBL" id="KAJ9551974.1"/>
    </source>
</evidence>
<dbReference type="GO" id="GO:0032040">
    <property type="term" value="C:small-subunit processome"/>
    <property type="evidence" value="ECO:0007669"/>
    <property type="project" value="TreeGrafter"/>
</dbReference>
<protein>
    <recommendedName>
        <fullName evidence="2">CCAAT-binding factor domain-containing protein</fullName>
    </recommendedName>
</protein>
<dbReference type="Proteomes" id="UP001172457">
    <property type="component" value="Chromosome 4"/>
</dbReference>
<comment type="caution">
    <text evidence="3">The sequence shown here is derived from an EMBL/GenBank/DDBJ whole genome shotgun (WGS) entry which is preliminary data.</text>
</comment>
<organism evidence="3 4">
    <name type="scientific">Centaurea solstitialis</name>
    <name type="common">yellow star-thistle</name>
    <dbReference type="NCBI Taxonomy" id="347529"/>
    <lineage>
        <taxon>Eukaryota</taxon>
        <taxon>Viridiplantae</taxon>
        <taxon>Streptophyta</taxon>
        <taxon>Embryophyta</taxon>
        <taxon>Tracheophyta</taxon>
        <taxon>Spermatophyta</taxon>
        <taxon>Magnoliopsida</taxon>
        <taxon>eudicotyledons</taxon>
        <taxon>Gunneridae</taxon>
        <taxon>Pentapetalae</taxon>
        <taxon>asterids</taxon>
        <taxon>campanulids</taxon>
        <taxon>Asterales</taxon>
        <taxon>Asteraceae</taxon>
        <taxon>Carduoideae</taxon>
        <taxon>Cardueae</taxon>
        <taxon>Centaureinae</taxon>
        <taxon>Centaurea</taxon>
    </lineage>
</organism>
<comment type="similarity">
    <text evidence="1">Belongs to the CBF/MAK21 family.</text>
</comment>
<dbReference type="Pfam" id="PF03914">
    <property type="entry name" value="CBF"/>
    <property type="match status" value="1"/>
</dbReference>
<proteinExistence type="inferred from homology"/>
<feature type="domain" description="CCAAT-binding factor" evidence="2">
    <location>
        <begin position="239"/>
        <end position="345"/>
    </location>
</feature>
<accession>A0AA38WJA9</accession>
<evidence type="ECO:0000259" key="2">
    <source>
        <dbReference type="Pfam" id="PF03914"/>
    </source>
</evidence>
<dbReference type="AlphaFoldDB" id="A0AA38WJA9"/>
<dbReference type="PANTHER" id="PTHR12455">
    <property type="entry name" value="NUCLEOLAR COMPLEX PROTEIN 4"/>
    <property type="match status" value="1"/>
</dbReference>
<dbReference type="GO" id="GO:0030692">
    <property type="term" value="C:Noc4p-Nop14p complex"/>
    <property type="evidence" value="ECO:0007669"/>
    <property type="project" value="TreeGrafter"/>
</dbReference>
<evidence type="ECO:0000256" key="1">
    <source>
        <dbReference type="ARBA" id="ARBA00007797"/>
    </source>
</evidence>